<dbReference type="Gene3D" id="1.25.70.10">
    <property type="entry name" value="Transcription termination factor 3, mitochondrial"/>
    <property type="match status" value="1"/>
</dbReference>
<dbReference type="InterPro" id="IPR038538">
    <property type="entry name" value="MTERF_sf"/>
</dbReference>
<keyword evidence="5" id="KW-1185">Reference proteome</keyword>
<keyword evidence="2" id="KW-0804">Transcription</keyword>
<reference evidence="4 5" key="1">
    <citation type="submission" date="2021-02" db="EMBL/GenBank/DDBJ databases">
        <title>Plant Genome Project.</title>
        <authorList>
            <person name="Zhang R.-G."/>
        </authorList>
    </citation>
    <scope>NUCLEOTIDE SEQUENCE [LARGE SCALE GENOMIC DNA]</scope>
    <source>
        <tissue evidence="4">Leaves</tissue>
    </source>
</reference>
<keyword evidence="2" id="KW-0805">Transcription regulation</keyword>
<dbReference type="Pfam" id="PF02536">
    <property type="entry name" value="mTERF"/>
    <property type="match status" value="1"/>
</dbReference>
<evidence type="ECO:0000313" key="4">
    <source>
        <dbReference type="EMBL" id="KAH7573616.1"/>
    </source>
</evidence>
<evidence type="ECO:0000256" key="3">
    <source>
        <dbReference type="ARBA" id="ARBA00022946"/>
    </source>
</evidence>
<dbReference type="EMBL" id="JAFEMO010000003">
    <property type="protein sequence ID" value="KAH7573616.1"/>
    <property type="molecule type" value="Genomic_DNA"/>
</dbReference>
<gene>
    <name evidence="4" type="ORF">JRO89_XS03G0181100</name>
</gene>
<dbReference type="SMART" id="SM00733">
    <property type="entry name" value="Mterf"/>
    <property type="match status" value="6"/>
</dbReference>
<keyword evidence="2" id="KW-0806">Transcription termination</keyword>
<comment type="caution">
    <text evidence="4">The sequence shown here is derived from an EMBL/GenBank/DDBJ whole genome shotgun (WGS) entry which is preliminary data.</text>
</comment>
<keyword evidence="3" id="KW-0809">Transit peptide</keyword>
<dbReference type="PANTHER" id="PTHR13068:SF166">
    <property type="entry name" value="TRANSCRIPTION TERMINATION FACTOR MTERF15, MITOCHONDRIAL-LIKE"/>
    <property type="match status" value="1"/>
</dbReference>
<comment type="similarity">
    <text evidence="1">Belongs to the mTERF family.</text>
</comment>
<sequence>MFSFFCKTLLLHCGRRCTITTTSNYIKDFAFPIFIKCISTTTSIQHSFTVSYLINSCGLSLQSALLASKYLHFDSPKNADTVIALLKSHGFSENQISKVIRGYPRVLCSNPEKTLLPKLEFFYSKGLSSAELAKISYIYPNLLSRSLENYLIPTFNYLTDLFKSSETAAAAVKYNPCLLGHDVETYMVPSINVLQDIGVPERNILLFLSRWHRLKITNLSTFRNTVEEIKEMGISPSTSMFILAVNAKLCDRTYWESKVNIYKRWGWSEEDVLAAFCKNPLCMLTSEEKIMTVMDFLVSKMDLEPSAIAKRPDLMVLSMERRFIPRAAVFQFLLSKGLLKRKNTNLIALFKCPEKAFLQKFVNSFDEAPQLLKLYQEKLGIVKITKTAVSRKRDALIVK</sequence>
<dbReference type="PANTHER" id="PTHR13068">
    <property type="entry name" value="CGI-12 PROTEIN-RELATED"/>
    <property type="match status" value="1"/>
</dbReference>
<evidence type="ECO:0000256" key="2">
    <source>
        <dbReference type="ARBA" id="ARBA00022472"/>
    </source>
</evidence>
<dbReference type="InterPro" id="IPR003690">
    <property type="entry name" value="MTERF"/>
</dbReference>
<accession>A0ABQ8IAE4</accession>
<evidence type="ECO:0000313" key="5">
    <source>
        <dbReference type="Proteomes" id="UP000827721"/>
    </source>
</evidence>
<dbReference type="Proteomes" id="UP000827721">
    <property type="component" value="Unassembled WGS sequence"/>
</dbReference>
<proteinExistence type="inferred from homology"/>
<organism evidence="4 5">
    <name type="scientific">Xanthoceras sorbifolium</name>
    <dbReference type="NCBI Taxonomy" id="99658"/>
    <lineage>
        <taxon>Eukaryota</taxon>
        <taxon>Viridiplantae</taxon>
        <taxon>Streptophyta</taxon>
        <taxon>Embryophyta</taxon>
        <taxon>Tracheophyta</taxon>
        <taxon>Spermatophyta</taxon>
        <taxon>Magnoliopsida</taxon>
        <taxon>eudicotyledons</taxon>
        <taxon>Gunneridae</taxon>
        <taxon>Pentapetalae</taxon>
        <taxon>rosids</taxon>
        <taxon>malvids</taxon>
        <taxon>Sapindales</taxon>
        <taxon>Sapindaceae</taxon>
        <taxon>Xanthoceroideae</taxon>
        <taxon>Xanthoceras</taxon>
    </lineage>
</organism>
<name>A0ABQ8IAE4_9ROSI</name>
<protein>
    <submittedName>
        <fullName evidence="4">Uncharacterized protein</fullName>
    </submittedName>
</protein>
<evidence type="ECO:0000256" key="1">
    <source>
        <dbReference type="ARBA" id="ARBA00007692"/>
    </source>
</evidence>